<dbReference type="InterPro" id="IPR000719">
    <property type="entry name" value="Prot_kinase_dom"/>
</dbReference>
<comment type="catalytic activity">
    <reaction evidence="7">
        <text>L-seryl-[protein] + ATP = O-phospho-L-seryl-[protein] + ADP + H(+)</text>
        <dbReference type="Rhea" id="RHEA:17989"/>
        <dbReference type="Rhea" id="RHEA-COMP:9863"/>
        <dbReference type="Rhea" id="RHEA-COMP:11604"/>
        <dbReference type="ChEBI" id="CHEBI:15378"/>
        <dbReference type="ChEBI" id="CHEBI:29999"/>
        <dbReference type="ChEBI" id="CHEBI:30616"/>
        <dbReference type="ChEBI" id="CHEBI:83421"/>
        <dbReference type="ChEBI" id="CHEBI:456216"/>
        <dbReference type="EC" id="2.7.12.2"/>
    </reaction>
</comment>
<dbReference type="InterPro" id="IPR011009">
    <property type="entry name" value="Kinase-like_dom_sf"/>
</dbReference>
<reference evidence="11 12" key="1">
    <citation type="submission" date="2023-01" db="EMBL/GenBank/DDBJ databases">
        <title>Analysis of 21 Apiospora genomes using comparative genomics revels a genus with tremendous synthesis potential of carbohydrate active enzymes and secondary metabolites.</title>
        <authorList>
            <person name="Sorensen T."/>
        </authorList>
    </citation>
    <scope>NUCLEOTIDE SEQUENCE [LARGE SCALE GENOMIC DNA]</scope>
    <source>
        <strain evidence="11 12">CBS 20057</strain>
    </source>
</reference>
<dbReference type="PROSITE" id="PS00108">
    <property type="entry name" value="PROTEIN_KINASE_ST"/>
    <property type="match status" value="1"/>
</dbReference>
<protein>
    <recommendedName>
        <fullName evidence="6">mitogen-activated protein kinase kinase</fullName>
        <ecNumber evidence="6">2.7.12.2</ecNumber>
    </recommendedName>
</protein>
<evidence type="ECO:0000256" key="9">
    <source>
        <dbReference type="ARBA" id="ARBA00051693"/>
    </source>
</evidence>
<evidence type="ECO:0000256" key="3">
    <source>
        <dbReference type="ARBA" id="ARBA00022777"/>
    </source>
</evidence>
<evidence type="ECO:0000256" key="7">
    <source>
        <dbReference type="ARBA" id="ARBA00049014"/>
    </source>
</evidence>
<comment type="similarity">
    <text evidence="5">Belongs to the protein kinase superfamily. STE Ser/Thr protein kinase family. MAP kinase kinase subfamily.</text>
</comment>
<dbReference type="SUPFAM" id="SSF56112">
    <property type="entry name" value="Protein kinase-like (PK-like)"/>
    <property type="match status" value="1"/>
</dbReference>
<name>A0ABR1R8J5_9PEZI</name>
<gene>
    <name evidence="11" type="ORF">PG991_014296</name>
</gene>
<evidence type="ECO:0000256" key="2">
    <source>
        <dbReference type="ARBA" id="ARBA00022741"/>
    </source>
</evidence>
<accession>A0ABR1R8J5</accession>
<organism evidence="11 12">
    <name type="scientific">Apiospora marii</name>
    <dbReference type="NCBI Taxonomy" id="335849"/>
    <lineage>
        <taxon>Eukaryota</taxon>
        <taxon>Fungi</taxon>
        <taxon>Dikarya</taxon>
        <taxon>Ascomycota</taxon>
        <taxon>Pezizomycotina</taxon>
        <taxon>Sordariomycetes</taxon>
        <taxon>Xylariomycetidae</taxon>
        <taxon>Amphisphaeriales</taxon>
        <taxon>Apiosporaceae</taxon>
        <taxon>Apiospora</taxon>
    </lineage>
</organism>
<comment type="caution">
    <text evidence="11">The sequence shown here is derived from an EMBL/GenBank/DDBJ whole genome shotgun (WGS) entry which is preliminary data.</text>
</comment>
<keyword evidence="1" id="KW-0808">Transferase</keyword>
<dbReference type="InterPro" id="IPR008271">
    <property type="entry name" value="Ser/Thr_kinase_AS"/>
</dbReference>
<evidence type="ECO:0000256" key="6">
    <source>
        <dbReference type="ARBA" id="ARBA00038999"/>
    </source>
</evidence>
<dbReference type="Pfam" id="PF00069">
    <property type="entry name" value="Pkinase"/>
    <property type="match status" value="1"/>
</dbReference>
<dbReference type="PANTHER" id="PTHR48013:SF9">
    <property type="entry name" value="DUAL SPECIFICITY MITOGEN-ACTIVATED PROTEIN KINASE KINASE 5"/>
    <property type="match status" value="1"/>
</dbReference>
<dbReference type="Proteomes" id="UP001396898">
    <property type="component" value="Unassembled WGS sequence"/>
</dbReference>
<evidence type="ECO:0000259" key="10">
    <source>
        <dbReference type="PROSITE" id="PS50011"/>
    </source>
</evidence>
<evidence type="ECO:0000256" key="4">
    <source>
        <dbReference type="ARBA" id="ARBA00022840"/>
    </source>
</evidence>
<evidence type="ECO:0000256" key="8">
    <source>
        <dbReference type="ARBA" id="ARBA00049299"/>
    </source>
</evidence>
<dbReference type="PROSITE" id="PS50011">
    <property type="entry name" value="PROTEIN_KINASE_DOM"/>
    <property type="match status" value="1"/>
</dbReference>
<keyword evidence="3" id="KW-0418">Kinase</keyword>
<comment type="catalytic activity">
    <reaction evidence="9">
        <text>L-tyrosyl-[protein] + ATP = O-phospho-L-tyrosyl-[protein] + ADP + H(+)</text>
        <dbReference type="Rhea" id="RHEA:10596"/>
        <dbReference type="Rhea" id="RHEA-COMP:10136"/>
        <dbReference type="Rhea" id="RHEA-COMP:20101"/>
        <dbReference type="ChEBI" id="CHEBI:15378"/>
        <dbReference type="ChEBI" id="CHEBI:30616"/>
        <dbReference type="ChEBI" id="CHEBI:46858"/>
        <dbReference type="ChEBI" id="CHEBI:61978"/>
        <dbReference type="ChEBI" id="CHEBI:456216"/>
        <dbReference type="EC" id="2.7.12.2"/>
    </reaction>
</comment>
<dbReference type="EMBL" id="JAQQWI010000018">
    <property type="protein sequence ID" value="KAK8002074.1"/>
    <property type="molecule type" value="Genomic_DNA"/>
</dbReference>
<evidence type="ECO:0000256" key="1">
    <source>
        <dbReference type="ARBA" id="ARBA00022679"/>
    </source>
</evidence>
<evidence type="ECO:0000313" key="11">
    <source>
        <dbReference type="EMBL" id="KAK8002074.1"/>
    </source>
</evidence>
<dbReference type="PANTHER" id="PTHR48013">
    <property type="entry name" value="DUAL SPECIFICITY MITOGEN-ACTIVATED PROTEIN KINASE KINASE 5-RELATED"/>
    <property type="match status" value="1"/>
</dbReference>
<evidence type="ECO:0000313" key="12">
    <source>
        <dbReference type="Proteomes" id="UP001396898"/>
    </source>
</evidence>
<feature type="domain" description="Protein kinase" evidence="10">
    <location>
        <begin position="40"/>
        <end position="277"/>
    </location>
</feature>
<dbReference type="SMART" id="SM00220">
    <property type="entry name" value="S_TKc"/>
    <property type="match status" value="1"/>
</dbReference>
<keyword evidence="2" id="KW-0547">Nucleotide-binding</keyword>
<keyword evidence="12" id="KW-1185">Reference proteome</keyword>
<evidence type="ECO:0000256" key="5">
    <source>
        <dbReference type="ARBA" id="ARBA00038035"/>
    </source>
</evidence>
<proteinExistence type="inferred from homology"/>
<keyword evidence="4" id="KW-0067">ATP-binding</keyword>
<dbReference type="EC" id="2.7.12.2" evidence="6"/>
<comment type="catalytic activity">
    <reaction evidence="8">
        <text>L-threonyl-[protein] + ATP = O-phospho-L-threonyl-[protein] + ADP + H(+)</text>
        <dbReference type="Rhea" id="RHEA:46608"/>
        <dbReference type="Rhea" id="RHEA-COMP:11060"/>
        <dbReference type="Rhea" id="RHEA-COMP:11605"/>
        <dbReference type="ChEBI" id="CHEBI:15378"/>
        <dbReference type="ChEBI" id="CHEBI:30013"/>
        <dbReference type="ChEBI" id="CHEBI:30616"/>
        <dbReference type="ChEBI" id="CHEBI:61977"/>
        <dbReference type="ChEBI" id="CHEBI:456216"/>
        <dbReference type="EC" id="2.7.12.2"/>
    </reaction>
</comment>
<dbReference type="Gene3D" id="1.10.510.10">
    <property type="entry name" value="Transferase(Phosphotransferase) domain 1"/>
    <property type="match status" value="1"/>
</dbReference>
<sequence>MQSGSSNGSSLVDWRIATEFLPGGSHLHYGQGSSIELWQRPENSFLGEGTYGEVWKEQCVSSPQGEGKVRAVKKIPKGRQKVTERELRAMAAFSTPSDPHFLEVDHIKGRSLSEPEVAIITVQISRALRLIHGTGFAHRDLKPGNILVAKTAPYWWVKVADFGIAKSTQGTQLNTLGRGTFTYMAPEVFAATNPYSLAYSVAVDIWSLGALAFCLIVGRPPFQNPQEAWRFTEGFFPFPGEALSQFRAEVFDLIFLAMSGNPARRPTAMGLLGHPWLQPYGIDVDRICEGLICRYACLTVN</sequence>